<evidence type="ECO:0000256" key="6">
    <source>
        <dbReference type="SAM" id="Phobius"/>
    </source>
</evidence>
<evidence type="ECO:0000313" key="7">
    <source>
        <dbReference type="EMBL" id="KDE69330.1"/>
    </source>
</evidence>
<dbReference type="InterPro" id="IPR050833">
    <property type="entry name" value="Poly_Biosynth_Transport"/>
</dbReference>
<feature type="transmembrane region" description="Helical" evidence="6">
    <location>
        <begin position="396"/>
        <end position="416"/>
    </location>
</feature>
<gene>
    <name evidence="7" type="ORF">FUSO8_11645</name>
</gene>
<feature type="transmembrane region" description="Helical" evidence="6">
    <location>
        <begin position="428"/>
        <end position="447"/>
    </location>
</feature>
<evidence type="ECO:0008006" key="9">
    <source>
        <dbReference type="Google" id="ProtNLM"/>
    </source>
</evidence>
<accession>A0AB73C029</accession>
<dbReference type="AlphaFoldDB" id="A0AB73C029"/>
<comment type="subcellular location">
    <subcellularLocation>
        <location evidence="1">Cell membrane</location>
        <topology evidence="1">Multi-pass membrane protein</topology>
    </subcellularLocation>
</comment>
<feature type="transmembrane region" description="Helical" evidence="6">
    <location>
        <begin position="303"/>
        <end position="323"/>
    </location>
</feature>
<feature type="transmembrane region" description="Helical" evidence="6">
    <location>
        <begin position="49"/>
        <end position="69"/>
    </location>
</feature>
<feature type="transmembrane region" description="Helical" evidence="6">
    <location>
        <begin position="7"/>
        <end position="27"/>
    </location>
</feature>
<feature type="transmembrane region" description="Helical" evidence="6">
    <location>
        <begin position="181"/>
        <end position="203"/>
    </location>
</feature>
<evidence type="ECO:0000313" key="8">
    <source>
        <dbReference type="Proteomes" id="UP000027058"/>
    </source>
</evidence>
<keyword evidence="5 6" id="KW-0472">Membrane</keyword>
<evidence type="ECO:0000256" key="4">
    <source>
        <dbReference type="ARBA" id="ARBA00022989"/>
    </source>
</evidence>
<dbReference type="Pfam" id="PF01554">
    <property type="entry name" value="MatE"/>
    <property type="match status" value="1"/>
</dbReference>
<evidence type="ECO:0000256" key="5">
    <source>
        <dbReference type="ARBA" id="ARBA00023136"/>
    </source>
</evidence>
<dbReference type="InterPro" id="IPR002528">
    <property type="entry name" value="MATE_fam"/>
</dbReference>
<keyword evidence="3 6" id="KW-0812">Transmembrane</keyword>
<feature type="transmembrane region" description="Helical" evidence="6">
    <location>
        <begin position="154"/>
        <end position="175"/>
    </location>
</feature>
<feature type="transmembrane region" description="Helical" evidence="6">
    <location>
        <begin position="373"/>
        <end position="390"/>
    </location>
</feature>
<feature type="transmembrane region" description="Helical" evidence="6">
    <location>
        <begin position="335"/>
        <end position="353"/>
    </location>
</feature>
<sequence>MNKNCMFLNIFSLFLIQIILTIYNFLIPKMILFYYNSEVNGFILSLNQFLNYINIIEGGVSSVILAILYKPIAINDIDEVSAIIKATNRIFRKIGYILFIYTIILAVIYPYFITVRYNRVYIFAMTMVISFSIFVQYCFSLSYKLLLQAKKKSYIYSFSQAVSLGIILIISSYLLKRGEDLLLVKLVAGIIFFLHAFLFMKYTKKMCNIKEVKKENKNFIAKRWDGFGINIASFVHNNTDIVLISFFLNLKEVSVYSVYNLIILGIKMFISTISIGFTPLLGEYYAKKEFNKLNLIFDKYEQIILFVSFAIGTITTKTIIPFITLFTKNTTDVNYIRPSFGIIFIIYAVIFSIREPFINMSYVTGQFKTITKYAYIEASINIIMSLFLIVKFELNGVILATLFSTLYRTMIQIIFLENKILKRNYKNLLIKIIVFILLMCSNLYLAKFINSTIDDWIDWIIYSFKITIIVILVQSLYMLFYYRKFILGKGVKK</sequence>
<keyword evidence="2" id="KW-1003">Cell membrane</keyword>
<protein>
    <recommendedName>
        <fullName evidence="9">Polysaccharide biosynthesis protein C-terminal domain-containing protein</fullName>
    </recommendedName>
</protein>
<feature type="transmembrane region" description="Helical" evidence="6">
    <location>
        <begin position="259"/>
        <end position="282"/>
    </location>
</feature>
<keyword evidence="4 6" id="KW-1133">Transmembrane helix</keyword>
<evidence type="ECO:0000256" key="1">
    <source>
        <dbReference type="ARBA" id="ARBA00004651"/>
    </source>
</evidence>
<evidence type="ECO:0000256" key="2">
    <source>
        <dbReference type="ARBA" id="ARBA00022475"/>
    </source>
</evidence>
<dbReference type="GO" id="GO:0005886">
    <property type="term" value="C:plasma membrane"/>
    <property type="evidence" value="ECO:0007669"/>
    <property type="project" value="UniProtKB-SubCell"/>
</dbReference>
<feature type="transmembrane region" description="Helical" evidence="6">
    <location>
        <begin position="120"/>
        <end position="142"/>
    </location>
</feature>
<dbReference type="EMBL" id="JAAH01000186">
    <property type="protein sequence ID" value="KDE69330.1"/>
    <property type="molecule type" value="Genomic_DNA"/>
</dbReference>
<evidence type="ECO:0000256" key="3">
    <source>
        <dbReference type="ARBA" id="ARBA00022692"/>
    </source>
</evidence>
<dbReference type="PANTHER" id="PTHR30250">
    <property type="entry name" value="PST FAMILY PREDICTED COLANIC ACID TRANSPORTER"/>
    <property type="match status" value="1"/>
</dbReference>
<reference evidence="7 8" key="1">
    <citation type="submission" date="2014-01" db="EMBL/GenBank/DDBJ databases">
        <title>Comparative genomics of Fusobacterium necrophorum wild isolates.</title>
        <authorList>
            <person name="Kittichotirat W."/>
            <person name="Bumgarner R.E."/>
            <person name="Lawrence P."/>
        </authorList>
    </citation>
    <scope>NUCLEOTIDE SEQUENCE [LARGE SCALE GENOMIC DNA]</scope>
    <source>
        <strain evidence="7 8">DJ-2</strain>
    </source>
</reference>
<feature type="transmembrane region" description="Helical" evidence="6">
    <location>
        <begin position="459"/>
        <end position="482"/>
    </location>
</feature>
<dbReference type="PANTHER" id="PTHR30250:SF11">
    <property type="entry name" value="O-ANTIGEN TRANSPORTER-RELATED"/>
    <property type="match status" value="1"/>
</dbReference>
<comment type="caution">
    <text evidence="7">The sequence shown here is derived from an EMBL/GenBank/DDBJ whole genome shotgun (WGS) entry which is preliminary data.</text>
</comment>
<feature type="transmembrane region" description="Helical" evidence="6">
    <location>
        <begin position="94"/>
        <end position="114"/>
    </location>
</feature>
<proteinExistence type="predicted"/>
<name>A0AB73C029_9FUSO</name>
<feature type="transmembrane region" description="Helical" evidence="6">
    <location>
        <begin position="224"/>
        <end position="247"/>
    </location>
</feature>
<organism evidence="7 8">
    <name type="scientific">Fusobacterium necrophorum DJ-2</name>
    <dbReference type="NCBI Taxonomy" id="1441737"/>
    <lineage>
        <taxon>Bacteria</taxon>
        <taxon>Fusobacteriati</taxon>
        <taxon>Fusobacteriota</taxon>
        <taxon>Fusobacteriia</taxon>
        <taxon>Fusobacteriales</taxon>
        <taxon>Fusobacteriaceae</taxon>
        <taxon>Fusobacterium</taxon>
    </lineage>
</organism>
<dbReference type="RefSeq" id="WP_035904440.1">
    <property type="nucleotide sequence ID" value="NZ_JAAH01000186.1"/>
</dbReference>
<dbReference type="Proteomes" id="UP000027058">
    <property type="component" value="Unassembled WGS sequence"/>
</dbReference>